<reference evidence="2" key="1">
    <citation type="journal article" date="2019" name="Int. J. Syst. Evol. Microbiol.">
        <title>The Global Catalogue of Microorganisms (GCM) 10K type strain sequencing project: providing services to taxonomists for standard genome sequencing and annotation.</title>
        <authorList>
            <consortium name="The Broad Institute Genomics Platform"/>
            <consortium name="The Broad Institute Genome Sequencing Center for Infectious Disease"/>
            <person name="Wu L."/>
            <person name="Ma J."/>
        </authorList>
    </citation>
    <scope>NUCLEOTIDE SEQUENCE [LARGE SCALE GENOMIC DNA]</scope>
    <source>
        <strain evidence="2">JCM 17589</strain>
    </source>
</reference>
<evidence type="ECO:0000313" key="1">
    <source>
        <dbReference type="EMBL" id="GAA4135707.1"/>
    </source>
</evidence>
<comment type="caution">
    <text evidence="1">The sequence shown here is derived from an EMBL/GenBank/DDBJ whole genome shotgun (WGS) entry which is preliminary data.</text>
</comment>
<protein>
    <submittedName>
        <fullName evidence="1">Uncharacterized protein</fullName>
    </submittedName>
</protein>
<accession>A0ABP7YH43</accession>
<keyword evidence="2" id="KW-1185">Reference proteome</keyword>
<dbReference type="EMBL" id="BAABBU010000014">
    <property type="protein sequence ID" value="GAA4135707.1"/>
    <property type="molecule type" value="Genomic_DNA"/>
</dbReference>
<gene>
    <name evidence="1" type="ORF">GCM10022285_29710</name>
</gene>
<sequence length="71" mass="7933">MGRLRGEDEEFPRERGDVMRRIGPVPDAVASDLETAEQALLNAPWELGAEVLDWFVWNSVLRVSHPSPSAC</sequence>
<evidence type="ECO:0000313" key="2">
    <source>
        <dbReference type="Proteomes" id="UP001501845"/>
    </source>
</evidence>
<name>A0ABP7YH43_9ACTN</name>
<organism evidence="1 2">
    <name type="scientific">Streptomyces tunisiensis</name>
    <dbReference type="NCBI Taxonomy" id="948699"/>
    <lineage>
        <taxon>Bacteria</taxon>
        <taxon>Bacillati</taxon>
        <taxon>Actinomycetota</taxon>
        <taxon>Actinomycetes</taxon>
        <taxon>Kitasatosporales</taxon>
        <taxon>Streptomycetaceae</taxon>
        <taxon>Streptomyces</taxon>
    </lineage>
</organism>
<dbReference type="Proteomes" id="UP001501845">
    <property type="component" value="Unassembled WGS sequence"/>
</dbReference>
<proteinExistence type="predicted"/>